<name>A0A1A2Z531_9MYCO</name>
<dbReference type="EMBL" id="LZKJ01000120">
    <property type="protein sequence ID" value="OBI45654.1"/>
    <property type="molecule type" value="Genomic_DNA"/>
</dbReference>
<protein>
    <submittedName>
        <fullName evidence="1">Uncharacterized protein</fullName>
    </submittedName>
</protein>
<accession>A0A1A2Z531</accession>
<proteinExistence type="predicted"/>
<organism evidence="1 2">
    <name type="scientific">Mycobacterium kyorinense</name>
    <dbReference type="NCBI Taxonomy" id="487514"/>
    <lineage>
        <taxon>Bacteria</taxon>
        <taxon>Bacillati</taxon>
        <taxon>Actinomycetota</taxon>
        <taxon>Actinomycetes</taxon>
        <taxon>Mycobacteriales</taxon>
        <taxon>Mycobacteriaceae</taxon>
        <taxon>Mycobacterium</taxon>
    </lineage>
</organism>
<dbReference type="Proteomes" id="UP000093592">
    <property type="component" value="Unassembled WGS sequence"/>
</dbReference>
<dbReference type="AlphaFoldDB" id="A0A1A2Z531"/>
<comment type="caution">
    <text evidence="1">The sequence shown here is derived from an EMBL/GenBank/DDBJ whole genome shotgun (WGS) entry which is preliminary data.</text>
</comment>
<sequence length="98" mass="10818">MIPTGQVYDDFERTSFARLAALVQKDLPRRHHLKTATHLVVRTVMVLCDPLSSGGGADDLRGATQMQLSLPTTLRQRLDALRFTSALGRAHQLCAKGF</sequence>
<evidence type="ECO:0000313" key="2">
    <source>
        <dbReference type="Proteomes" id="UP000093592"/>
    </source>
</evidence>
<reference evidence="2" key="1">
    <citation type="submission" date="2016-06" db="EMBL/GenBank/DDBJ databases">
        <authorList>
            <person name="Sutton G."/>
            <person name="Brinkac L."/>
            <person name="Sanka R."/>
            <person name="Adams M."/>
            <person name="Lau E."/>
            <person name="Sam S."/>
            <person name="Sreng N."/>
            <person name="Him V."/>
            <person name="Kerleguer A."/>
            <person name="Cheng S."/>
        </authorList>
    </citation>
    <scope>NUCLEOTIDE SEQUENCE [LARGE SCALE GENOMIC DNA]</scope>
    <source>
        <strain evidence="2">E861</strain>
    </source>
</reference>
<gene>
    <name evidence="1" type="ORF">A5707_01770</name>
</gene>
<evidence type="ECO:0000313" key="1">
    <source>
        <dbReference type="EMBL" id="OBI45654.1"/>
    </source>
</evidence>